<gene>
    <name evidence="1" type="ORF">LPMP_111240</name>
</gene>
<organism evidence="1 2">
    <name type="scientific">Leishmania panamensis</name>
    <dbReference type="NCBI Taxonomy" id="5679"/>
    <lineage>
        <taxon>Eukaryota</taxon>
        <taxon>Discoba</taxon>
        <taxon>Euglenozoa</taxon>
        <taxon>Kinetoplastea</taxon>
        <taxon>Metakinetoplastina</taxon>
        <taxon>Trypanosomatida</taxon>
        <taxon>Trypanosomatidae</taxon>
        <taxon>Leishmaniinae</taxon>
        <taxon>Leishmania</taxon>
        <taxon>Leishmania guyanensis species complex</taxon>
    </lineage>
</organism>
<evidence type="ECO:0000313" key="1">
    <source>
        <dbReference type="EMBL" id="AIN96318.1"/>
    </source>
</evidence>
<accession>A0A088RK73</accession>
<dbReference type="eggNOG" id="ENOG502S7AW">
    <property type="taxonomic scope" value="Eukaryota"/>
</dbReference>
<reference evidence="1 2" key="1">
    <citation type="journal article" date="2015" name="Sci. Rep.">
        <title>The genome of Leishmania panamensis: insights into genomics of the L. (Viannia) subgenus.</title>
        <authorList>
            <person name="Llanes A."/>
            <person name="Restrepo C.M."/>
            <person name="Vecchio G.D."/>
            <person name="Anguizola F.J."/>
            <person name="Lleonart R."/>
        </authorList>
    </citation>
    <scope>NUCLEOTIDE SEQUENCE [LARGE SCALE GENOMIC DNA]</scope>
    <source>
        <strain evidence="1 2">MHOM/PA/94/PSC-1</strain>
    </source>
</reference>
<dbReference type="Proteomes" id="UP000063063">
    <property type="component" value="Chromosome 11"/>
</dbReference>
<proteinExistence type="predicted"/>
<name>A0A088RK73_LEIPA</name>
<protein>
    <submittedName>
        <fullName evidence="1">Uncharacterized protein</fullName>
    </submittedName>
</protein>
<keyword evidence="2" id="KW-1185">Reference proteome</keyword>
<dbReference type="EMBL" id="CP009380">
    <property type="protein sequence ID" value="AIN96318.1"/>
    <property type="molecule type" value="Genomic_DNA"/>
</dbReference>
<evidence type="ECO:0000313" key="2">
    <source>
        <dbReference type="Proteomes" id="UP000063063"/>
    </source>
</evidence>
<sequence length="192" mass="21689">MSSTSPALLTEVEVRELSTAEIRVNLERCSRLISQPTLLARLRDGGEGIRRRSELFTKELERRRTVQAVNANVNAHLVSPTLIETLKRENEAALLTESTPQFTDVAKEMGLKYKDQRVDVEATVRRMYEGALSEAEIQRILQGVPFGFFLTYAETCEMERQLAREARKAELRKLAAQAARHRDTPQVSGTGM</sequence>
<dbReference type="AlphaFoldDB" id="A0A088RK73"/>
<dbReference type="GeneID" id="22572989"/>
<dbReference type="VEuPathDB" id="TriTrypDB:LPMP_111240"/>
<dbReference type="VEuPathDB" id="TriTrypDB:LPAL13_110016800"/>
<dbReference type="OrthoDB" id="264736at2759"/>
<dbReference type="RefSeq" id="XP_010696971.1">
    <property type="nucleotide sequence ID" value="XM_010698669.1"/>
</dbReference>
<dbReference type="KEGG" id="lpan:LPMP_111240"/>